<name>N1JEE6_BLUG1</name>
<dbReference type="InParanoid" id="N1JEE6"/>
<evidence type="ECO:0000313" key="4">
    <source>
        <dbReference type="Proteomes" id="UP000015441"/>
    </source>
</evidence>
<dbReference type="Proteomes" id="UP000015441">
    <property type="component" value="Unassembled WGS sequence"/>
</dbReference>
<dbReference type="Gene3D" id="2.120.10.80">
    <property type="entry name" value="Kelch-type beta propeller"/>
    <property type="match status" value="3"/>
</dbReference>
<protein>
    <submittedName>
        <fullName evidence="3">Kelch domain-containing protein 4</fullName>
    </submittedName>
</protein>
<dbReference type="InterPro" id="IPR052588">
    <property type="entry name" value="Kelch_domain_protein"/>
</dbReference>
<evidence type="ECO:0000259" key="2">
    <source>
        <dbReference type="Pfam" id="PF13422"/>
    </source>
</evidence>
<dbReference type="PANTHER" id="PTHR46063">
    <property type="entry name" value="KELCH DOMAIN-CONTAINING PROTEIN"/>
    <property type="match status" value="1"/>
</dbReference>
<gene>
    <name evidence="3" type="ORF">BGHDH14_bgh01853</name>
</gene>
<dbReference type="OrthoDB" id="4447at2759"/>
<keyword evidence="4" id="KW-1185">Reference proteome</keyword>
<dbReference type="FunCoup" id="N1JEE6">
    <property type="interactions" value="616"/>
</dbReference>
<organism evidence="3 4">
    <name type="scientific">Blumeria graminis f. sp. hordei (strain DH14)</name>
    <name type="common">Barley powdery mildew</name>
    <name type="synonym">Oidium monilioides f. sp. hordei</name>
    <dbReference type="NCBI Taxonomy" id="546991"/>
    <lineage>
        <taxon>Eukaryota</taxon>
        <taxon>Fungi</taxon>
        <taxon>Dikarya</taxon>
        <taxon>Ascomycota</taxon>
        <taxon>Pezizomycotina</taxon>
        <taxon>Leotiomycetes</taxon>
        <taxon>Erysiphales</taxon>
        <taxon>Erysiphaceae</taxon>
        <taxon>Blumeria</taxon>
        <taxon>Blumeria hordei</taxon>
    </lineage>
</organism>
<evidence type="ECO:0000313" key="3">
    <source>
        <dbReference type="EMBL" id="CCU76118.1"/>
    </source>
</evidence>
<dbReference type="InterPro" id="IPR011043">
    <property type="entry name" value="Gal_Oxase/kelch_b-propeller"/>
</dbReference>
<comment type="caution">
    <text evidence="3">The sequence shown here is derived from an EMBL/GenBank/DDBJ whole genome shotgun (WGS) entry which is preliminary data.</text>
</comment>
<sequence>MAKDKKGKSESKKATIASKKQKQEKKGAKKEKARISKGSDSDADDIALDAVLAAYAKQQEQFLKVTELPCDPPRARASATLIPSPANDNELFLFGGEFYNGALATFFNDMYIYLINKDLWRLVTSPNTPLPRSGHAWCRGGNSGGVYLFGGEFSSPKQGTFHHVGLSPVWPVILCPHIKIARTGYPSCWSLQILLPISDRKITNYYLFWRFEPSNREWTRLEPKGKTPPGRSGHRMTYFKNYIVLFGGFQDTSQNTKYLDDLWLYDTQNFIWHCPALPSSTPKPTARSSFSFLPHDAGAILFGGYSRTKATAGDKLGGKGFKPTQKTLLRPVVHQDCFFLRIQQAGPNSTAKDSLVVRWERRKKPTNVPDPSRAGATMAYHRGRGIMFGGVHDVEESEEGIESEFFNGLFAWNIDRNRFFPLAIRKARAKPSKPRGDKRNMRKGRGEADEEDLLRNLAALQAGTLANTSGDNESDNELSTEKLPEKELLTELPHARFNAQLAVQNDILYMYGGTYEKGDREFTFDDMYSIDLVKLNGVRQIFNREPENWNAKDIDESEDDSEDESEEEDNLGEDDVPPNQPCQAESVQSLGVSNEEEPATSAVLEETDHNVNNDKDDLQISPRPFESRRDFFQRTGTAWQEALMTNLRWKGIQPESLTVKEIKTKAFEMSEEKWWDCREEIMELEDAQDAAGIEETINLLDKAEGLGGGRRR</sequence>
<feature type="compositionally biased region" description="Acidic residues" evidence="1">
    <location>
        <begin position="555"/>
        <end position="576"/>
    </location>
</feature>
<feature type="region of interest" description="Disordered" evidence="1">
    <location>
        <begin position="1"/>
        <end position="41"/>
    </location>
</feature>
<reference evidence="3 4" key="1">
    <citation type="journal article" date="2010" name="Science">
        <title>Genome expansion and gene loss in powdery mildew fungi reveal tradeoffs in extreme parasitism.</title>
        <authorList>
            <person name="Spanu P.D."/>
            <person name="Abbott J.C."/>
            <person name="Amselem J."/>
            <person name="Burgis T.A."/>
            <person name="Soanes D.M."/>
            <person name="Stueber K."/>
            <person name="Ver Loren van Themaat E."/>
            <person name="Brown J.K.M."/>
            <person name="Butcher S.A."/>
            <person name="Gurr S.J."/>
            <person name="Lebrun M.-H."/>
            <person name="Ridout C.J."/>
            <person name="Schulze-Lefert P."/>
            <person name="Talbot N.J."/>
            <person name="Ahmadinejad N."/>
            <person name="Ametz C."/>
            <person name="Barton G.R."/>
            <person name="Benjdia M."/>
            <person name="Bidzinski P."/>
            <person name="Bindschedler L.V."/>
            <person name="Both M."/>
            <person name="Brewer M.T."/>
            <person name="Cadle-Davidson L."/>
            <person name="Cadle-Davidson M.M."/>
            <person name="Collemare J."/>
            <person name="Cramer R."/>
            <person name="Frenkel O."/>
            <person name="Godfrey D."/>
            <person name="Harriman J."/>
            <person name="Hoede C."/>
            <person name="King B.C."/>
            <person name="Klages S."/>
            <person name="Kleemann J."/>
            <person name="Knoll D."/>
            <person name="Koti P.S."/>
            <person name="Kreplak J."/>
            <person name="Lopez-Ruiz F.J."/>
            <person name="Lu X."/>
            <person name="Maekawa T."/>
            <person name="Mahanil S."/>
            <person name="Micali C."/>
            <person name="Milgroom M.G."/>
            <person name="Montana G."/>
            <person name="Noir S."/>
            <person name="O'Connell R.J."/>
            <person name="Oberhaensli S."/>
            <person name="Parlange F."/>
            <person name="Pedersen C."/>
            <person name="Quesneville H."/>
            <person name="Reinhardt R."/>
            <person name="Rott M."/>
            <person name="Sacristan S."/>
            <person name="Schmidt S.M."/>
            <person name="Schoen M."/>
            <person name="Skamnioti P."/>
            <person name="Sommer H."/>
            <person name="Stephens A."/>
            <person name="Takahara H."/>
            <person name="Thordal-Christensen H."/>
            <person name="Vigouroux M."/>
            <person name="Wessling R."/>
            <person name="Wicker T."/>
            <person name="Panstruga R."/>
        </authorList>
    </citation>
    <scope>NUCLEOTIDE SEQUENCE [LARGE SCALE GENOMIC DNA]</scope>
    <source>
        <strain evidence="3">DH14</strain>
    </source>
</reference>
<dbReference type="SUPFAM" id="SSF50965">
    <property type="entry name" value="Galactose oxidase, central domain"/>
    <property type="match status" value="1"/>
</dbReference>
<dbReference type="STRING" id="546991.N1JEE6"/>
<dbReference type="Pfam" id="PF24681">
    <property type="entry name" value="Kelch_KLHDC2_KLHL20_DRC7"/>
    <property type="match status" value="1"/>
</dbReference>
<evidence type="ECO:0000256" key="1">
    <source>
        <dbReference type="SAM" id="MobiDB-lite"/>
    </source>
</evidence>
<dbReference type="Pfam" id="PF13422">
    <property type="entry name" value="DUF4110"/>
    <property type="match status" value="1"/>
</dbReference>
<dbReference type="SUPFAM" id="SSF117281">
    <property type="entry name" value="Kelch motif"/>
    <property type="match status" value="1"/>
</dbReference>
<dbReference type="HOGENOM" id="CLU_008722_0_0_1"/>
<feature type="compositionally biased region" description="Basic residues" evidence="1">
    <location>
        <begin position="19"/>
        <end position="32"/>
    </location>
</feature>
<dbReference type="AlphaFoldDB" id="N1JEE6"/>
<feature type="compositionally biased region" description="Basic and acidic residues" evidence="1">
    <location>
        <begin position="434"/>
        <end position="447"/>
    </location>
</feature>
<feature type="region of interest" description="Disordered" evidence="1">
    <location>
        <begin position="429"/>
        <end position="450"/>
    </location>
</feature>
<dbReference type="PANTHER" id="PTHR46063:SF1">
    <property type="entry name" value="KELCH DOMAIN-CONTAINING PROTEIN 4"/>
    <property type="match status" value="1"/>
</dbReference>
<feature type="compositionally biased region" description="Basic and acidic residues" evidence="1">
    <location>
        <begin position="1"/>
        <end position="13"/>
    </location>
</feature>
<feature type="compositionally biased region" description="Polar residues" evidence="1">
    <location>
        <begin position="581"/>
        <end position="592"/>
    </location>
</feature>
<dbReference type="InterPro" id="IPR025183">
    <property type="entry name" value="DUF4110"/>
</dbReference>
<feature type="domain" description="DUF4110" evidence="2">
    <location>
        <begin position="616"/>
        <end position="703"/>
    </location>
</feature>
<dbReference type="EMBL" id="CAUH01002182">
    <property type="protein sequence ID" value="CCU76118.1"/>
    <property type="molecule type" value="Genomic_DNA"/>
</dbReference>
<proteinExistence type="predicted"/>
<dbReference type="InterPro" id="IPR015915">
    <property type="entry name" value="Kelch-typ_b-propeller"/>
</dbReference>
<feature type="compositionally biased region" description="Basic and acidic residues" evidence="1">
    <location>
        <begin position="606"/>
        <end position="618"/>
    </location>
</feature>
<dbReference type="eggNOG" id="KOG1230">
    <property type="taxonomic scope" value="Eukaryota"/>
</dbReference>
<accession>N1JEE6</accession>
<feature type="region of interest" description="Disordered" evidence="1">
    <location>
        <begin position="549"/>
        <end position="622"/>
    </location>
</feature>